<dbReference type="PANTHER" id="PTHR16295:SF10">
    <property type="entry name" value="EXPRESSED PROTEIN"/>
    <property type="match status" value="1"/>
</dbReference>
<protein>
    <recommendedName>
        <fullName evidence="2">F-box domain-containing protein</fullName>
    </recommendedName>
</protein>
<evidence type="ECO:0000259" key="2">
    <source>
        <dbReference type="PROSITE" id="PS50181"/>
    </source>
</evidence>
<dbReference type="SMART" id="SM00228">
    <property type="entry name" value="PDZ"/>
    <property type="match status" value="1"/>
</dbReference>
<feature type="domain" description="F-box" evidence="2">
    <location>
        <begin position="692"/>
        <end position="743"/>
    </location>
</feature>
<dbReference type="InterPro" id="IPR001478">
    <property type="entry name" value="PDZ"/>
</dbReference>
<sequence length="1000" mass="115436">AKCESIASNIDKKNQACKGTRQHKSIGVTILTPNALFVLYCRFKQKQYVIHRANSHVDRLSLLCSFCKTHLSSLAVYREHLLLCGNKTDQCPKCRKFIRRATFAYHYENNCAIVHELDDSVSTMSTGFDLLPSISNVDDSLTFSSRSNKDDVKHKQHRATLISNEDNNDTSHMVPCTLCGQNYDETAWKKHQENCLQNSSTSTTSNAEQREYMNNTSRSNNKSFSTRCYQSNFRESVPCQYCNDNELFDTEQLSDHLKMYHQDNHQPILQRHIRRQLITSAVPCEYCEVLCPFDDINLHQRLLTSYEDYPNLLITEQHFSESAYLVRGYGNETPLWHYILVPASKVADLNAYQMNSKIDIKAFGSVIKYLSHRFEIKTMSGVGLYPPKIFQTWIAEHYSVAAVDQNIDLMHKNDDIRLCTMQRAVPEQLLGVRFCYFIQQQFHYIKLNENLPSSLAHRAGLKSYDRIIFFNDVNIENENFKQFLHRFKTARHLPVQMLVCSPTTYSHYKAVGKDFHCELPTVQRLKPVYATSTSNSNTDRPEIVFNSRCFYAVKWKNSDIVSAIPQSAILKSPEYTKVDDVCFIETKGRYREGQILLKGSRSDCKKLCTHQGLSGIDDIFSTLSNFFIRKLRDTFNSTRNTSPAFVEDKSLFSSDKLTTDTMPDKITIQRPSDHIKMVQNTNALQCIQHGKCTTLEELPNELLVHAFSFIDIHNLFNGLWGLNSRLNSIMQSYPNLSLTFNKNINPSLMKLYAPCINRLVIQTSTAFDLSQFNNLHKLILCDRNCDHLAQIQPKIIPNLTHLSFLLGPEFVAPSQLISDVFSNQFPSLRHVNLGCIDESTCDLWTVSPSLQFVSILSCKSNFVPIILTSCPNLQHLQIHILHNNNNMVASSTSLRNHPLRRFTIWSDYFELVLNDIDNLLVYTPNIEYLYLQAVYPMPFIDLANRLANRLNYLSQFDCYIKEMLTRDNRNSNCMNVHRIHHCFNRIKCIEENDEFRIFST</sequence>
<evidence type="ECO:0000313" key="4">
    <source>
        <dbReference type="Proteomes" id="UP000663848"/>
    </source>
</evidence>
<dbReference type="AlphaFoldDB" id="A0A821IWX1"/>
<dbReference type="SUPFAM" id="SSF50156">
    <property type="entry name" value="PDZ domain-like"/>
    <property type="match status" value="1"/>
</dbReference>
<dbReference type="PANTHER" id="PTHR16295">
    <property type="entry name" value="TRAF-TYPE ZINC FINGER PROTEIN-RELATED"/>
    <property type="match status" value="1"/>
</dbReference>
<feature type="region of interest" description="Disordered" evidence="1">
    <location>
        <begin position="198"/>
        <end position="218"/>
    </location>
</feature>
<dbReference type="Gene3D" id="2.30.42.10">
    <property type="match status" value="1"/>
</dbReference>
<name>A0A821IWX1_9BILA</name>
<dbReference type="InterPro" id="IPR051986">
    <property type="entry name" value="Innate_Immune_Apopt_Reg"/>
</dbReference>
<feature type="non-terminal residue" evidence="3">
    <location>
        <position position="1"/>
    </location>
</feature>
<accession>A0A821IWX1</accession>
<dbReference type="Proteomes" id="UP000663848">
    <property type="component" value="Unassembled WGS sequence"/>
</dbReference>
<evidence type="ECO:0000313" key="3">
    <source>
        <dbReference type="EMBL" id="CAF4709375.1"/>
    </source>
</evidence>
<evidence type="ECO:0000256" key="1">
    <source>
        <dbReference type="SAM" id="MobiDB-lite"/>
    </source>
</evidence>
<dbReference type="PROSITE" id="PS50181">
    <property type="entry name" value="FBOX"/>
    <property type="match status" value="1"/>
</dbReference>
<organism evidence="3 4">
    <name type="scientific">Rotaria socialis</name>
    <dbReference type="NCBI Taxonomy" id="392032"/>
    <lineage>
        <taxon>Eukaryota</taxon>
        <taxon>Metazoa</taxon>
        <taxon>Spiralia</taxon>
        <taxon>Gnathifera</taxon>
        <taxon>Rotifera</taxon>
        <taxon>Eurotatoria</taxon>
        <taxon>Bdelloidea</taxon>
        <taxon>Philodinida</taxon>
        <taxon>Philodinidae</taxon>
        <taxon>Rotaria</taxon>
    </lineage>
</organism>
<gene>
    <name evidence="3" type="ORF">QYT958_LOCUS18267</name>
</gene>
<dbReference type="EMBL" id="CAJOBR010002870">
    <property type="protein sequence ID" value="CAF4709375.1"/>
    <property type="molecule type" value="Genomic_DNA"/>
</dbReference>
<comment type="caution">
    <text evidence="3">The sequence shown here is derived from an EMBL/GenBank/DDBJ whole genome shotgun (WGS) entry which is preliminary data.</text>
</comment>
<dbReference type="InterPro" id="IPR001810">
    <property type="entry name" value="F-box_dom"/>
</dbReference>
<proteinExistence type="predicted"/>
<dbReference type="InterPro" id="IPR036034">
    <property type="entry name" value="PDZ_sf"/>
</dbReference>
<dbReference type="GO" id="GO:0005739">
    <property type="term" value="C:mitochondrion"/>
    <property type="evidence" value="ECO:0007669"/>
    <property type="project" value="TreeGrafter"/>
</dbReference>
<reference evidence="3" key="1">
    <citation type="submission" date="2021-02" db="EMBL/GenBank/DDBJ databases">
        <authorList>
            <person name="Nowell W R."/>
        </authorList>
    </citation>
    <scope>NUCLEOTIDE SEQUENCE</scope>
</reference>